<evidence type="ECO:0000256" key="1">
    <source>
        <dbReference type="SAM" id="MobiDB-lite"/>
    </source>
</evidence>
<feature type="region of interest" description="Disordered" evidence="1">
    <location>
        <begin position="122"/>
        <end position="147"/>
    </location>
</feature>
<sequence length="147" mass="16377">MEGEEAESKGGAGMDMRFQSVGVREIGKARRRRDSADVRKENDYTCLVTGGHKGATMSTHYTKTKSGCHMCNGPHPSYRPPTGQARDYKQAVLRGASATTKNMSCDIRVMKHILNLKRSPVHQLLGRRDSKQRHDRGESVKGEPMFS</sequence>
<evidence type="ECO:0000313" key="3">
    <source>
        <dbReference type="Proteomes" id="UP000727407"/>
    </source>
</evidence>
<accession>A0A8J4XHC1</accession>
<protein>
    <submittedName>
        <fullName evidence="2">Uncharacterized protein</fullName>
    </submittedName>
</protein>
<dbReference type="Proteomes" id="UP000727407">
    <property type="component" value="Unassembled WGS sequence"/>
</dbReference>
<organism evidence="2 3">
    <name type="scientific">Clarias magur</name>
    <name type="common">Asian catfish</name>
    <name type="synonym">Macropteronotus magur</name>
    <dbReference type="NCBI Taxonomy" id="1594786"/>
    <lineage>
        <taxon>Eukaryota</taxon>
        <taxon>Metazoa</taxon>
        <taxon>Chordata</taxon>
        <taxon>Craniata</taxon>
        <taxon>Vertebrata</taxon>
        <taxon>Euteleostomi</taxon>
        <taxon>Actinopterygii</taxon>
        <taxon>Neopterygii</taxon>
        <taxon>Teleostei</taxon>
        <taxon>Ostariophysi</taxon>
        <taxon>Siluriformes</taxon>
        <taxon>Clariidae</taxon>
        <taxon>Clarias</taxon>
    </lineage>
</organism>
<proteinExistence type="predicted"/>
<gene>
    <name evidence="2" type="ORF">DAT39_000286</name>
</gene>
<keyword evidence="3" id="KW-1185">Reference proteome</keyword>
<dbReference type="AlphaFoldDB" id="A0A8J4XHC1"/>
<comment type="caution">
    <text evidence="2">The sequence shown here is derived from an EMBL/GenBank/DDBJ whole genome shotgun (WGS) entry which is preliminary data.</text>
</comment>
<dbReference type="EMBL" id="QNUK01000001">
    <property type="protein sequence ID" value="KAF5910159.1"/>
    <property type="molecule type" value="Genomic_DNA"/>
</dbReference>
<evidence type="ECO:0000313" key="2">
    <source>
        <dbReference type="EMBL" id="KAF5910159.1"/>
    </source>
</evidence>
<reference evidence="2" key="1">
    <citation type="submission" date="2020-07" db="EMBL/GenBank/DDBJ databases">
        <title>Clarias magur genome sequencing, assembly and annotation.</title>
        <authorList>
            <person name="Kushwaha B."/>
            <person name="Kumar R."/>
            <person name="Das P."/>
            <person name="Joshi C.G."/>
            <person name="Kumar D."/>
            <person name="Nagpure N.S."/>
            <person name="Pandey M."/>
            <person name="Agarwal S."/>
            <person name="Srivastava S."/>
            <person name="Singh M."/>
            <person name="Sahoo L."/>
            <person name="Jayasankar P."/>
            <person name="Meher P.K."/>
            <person name="Koringa P.G."/>
            <person name="Iquebal M.A."/>
            <person name="Das S.P."/>
            <person name="Bit A."/>
            <person name="Patnaik S."/>
            <person name="Patel N."/>
            <person name="Shah T.M."/>
            <person name="Hinsu A."/>
            <person name="Jena J.K."/>
        </authorList>
    </citation>
    <scope>NUCLEOTIDE SEQUENCE</scope>
    <source>
        <strain evidence="2">CIFAMagur01</strain>
        <tissue evidence="2">Testis</tissue>
    </source>
</reference>
<name>A0A8J4XHC1_CLAMG</name>